<evidence type="ECO:0000256" key="27">
    <source>
        <dbReference type="RuleBase" id="RU362033"/>
    </source>
</evidence>
<keyword evidence="15 27" id="KW-1278">Translocase</keyword>
<evidence type="ECO:0000256" key="23">
    <source>
        <dbReference type="ARBA" id="ARBA00062467"/>
    </source>
</evidence>
<evidence type="ECO:0000313" key="32">
    <source>
        <dbReference type="EMBL" id="VTJ65031.1"/>
    </source>
</evidence>
<dbReference type="GO" id="GO:0015247">
    <property type="term" value="F:aminophospholipid flippase activity"/>
    <property type="evidence" value="ECO:0007669"/>
    <property type="project" value="UniProtKB-ARBA"/>
</dbReference>
<evidence type="ECO:0000256" key="20">
    <source>
        <dbReference type="ARBA" id="ARBA00034036"/>
    </source>
</evidence>
<dbReference type="InterPro" id="IPR023299">
    <property type="entry name" value="ATPase_P-typ_cyto_dom_N"/>
</dbReference>
<dbReference type="SFLD" id="SFLDG00002">
    <property type="entry name" value="C1.7:_P-type_atpase_like"/>
    <property type="match status" value="1"/>
</dbReference>
<evidence type="ECO:0000259" key="31">
    <source>
        <dbReference type="Pfam" id="PF16212"/>
    </source>
</evidence>
<keyword evidence="16 27" id="KW-1133">Transmembrane helix</keyword>
<dbReference type="GO" id="GO:0007030">
    <property type="term" value="P:Golgi organization"/>
    <property type="evidence" value="ECO:0007669"/>
    <property type="project" value="TreeGrafter"/>
</dbReference>
<dbReference type="Pfam" id="PF16209">
    <property type="entry name" value="PhoLip_ATPase_N"/>
    <property type="match status" value="1"/>
</dbReference>
<evidence type="ECO:0000256" key="4">
    <source>
        <dbReference type="ARBA" id="ARBA00004555"/>
    </source>
</evidence>
<dbReference type="PANTHER" id="PTHR24092:SF48">
    <property type="entry name" value="PHOSPHOLIPID-TRANSPORTING ATPASE IC"/>
    <property type="match status" value="1"/>
</dbReference>
<feature type="binding site" evidence="26">
    <location>
        <position position="937"/>
    </location>
    <ligand>
        <name>Mg(2+)</name>
        <dbReference type="ChEBI" id="CHEBI:18420"/>
    </ligand>
</feature>
<keyword evidence="33" id="KW-1185">Reference proteome</keyword>
<protein>
    <recommendedName>
        <fullName evidence="27">Phospholipid-transporting ATPase</fullName>
        <ecNumber evidence="27">7.6.2.1</ecNumber>
    </recommendedName>
</protein>
<dbReference type="SFLD" id="SFLDF00027">
    <property type="entry name" value="p-type_atpase"/>
    <property type="match status" value="1"/>
</dbReference>
<feature type="transmembrane region" description="Helical" evidence="27">
    <location>
        <begin position="1073"/>
        <end position="1097"/>
    </location>
</feature>
<feature type="binding site" evidence="25">
    <location>
        <position position="659"/>
    </location>
    <ligand>
        <name>ATP</name>
        <dbReference type="ChEBI" id="CHEBI:30616"/>
    </ligand>
</feature>
<dbReference type="InterPro" id="IPR023298">
    <property type="entry name" value="ATPase_P-typ_TM_dom_sf"/>
</dbReference>
<comment type="catalytic activity">
    <reaction evidence="20 27">
        <text>ATP + H2O + phospholipidSide 1 = ADP + phosphate + phospholipidSide 2.</text>
        <dbReference type="EC" id="7.6.2.1"/>
    </reaction>
</comment>
<comment type="catalytic activity">
    <reaction evidence="21">
        <text>a 1,2-diacyl-sn-glycero-3-phospho-L-serine(out) + ATP + H2O = a 1,2-diacyl-sn-glycero-3-phospho-L-serine(in) + ADP + phosphate + H(+)</text>
        <dbReference type="Rhea" id="RHEA:38567"/>
        <dbReference type="ChEBI" id="CHEBI:15377"/>
        <dbReference type="ChEBI" id="CHEBI:15378"/>
        <dbReference type="ChEBI" id="CHEBI:30616"/>
        <dbReference type="ChEBI" id="CHEBI:43474"/>
        <dbReference type="ChEBI" id="CHEBI:57262"/>
        <dbReference type="ChEBI" id="CHEBI:456216"/>
    </reaction>
    <physiologicalReaction direction="left-to-right" evidence="21">
        <dbReference type="Rhea" id="RHEA:38568"/>
    </physiologicalReaction>
</comment>
<feature type="transmembrane region" description="Helical" evidence="27">
    <location>
        <begin position="1184"/>
        <end position="1207"/>
    </location>
</feature>
<dbReference type="GO" id="GO:0005524">
    <property type="term" value="F:ATP binding"/>
    <property type="evidence" value="ECO:0007669"/>
    <property type="project" value="UniProtKB-UniRule"/>
</dbReference>
<evidence type="ECO:0000256" key="15">
    <source>
        <dbReference type="ARBA" id="ARBA00022967"/>
    </source>
</evidence>
<feature type="domain" description="P-type ATPase A" evidence="29">
    <location>
        <begin position="214"/>
        <end position="277"/>
    </location>
</feature>
<dbReference type="Gene3D" id="3.40.50.1000">
    <property type="entry name" value="HAD superfamily/HAD-like"/>
    <property type="match status" value="1"/>
</dbReference>
<dbReference type="SFLD" id="SFLDS00003">
    <property type="entry name" value="Haloacid_Dehalogenase"/>
    <property type="match status" value="1"/>
</dbReference>
<dbReference type="NCBIfam" id="TIGR01494">
    <property type="entry name" value="ATPase_P-type"/>
    <property type="match status" value="1"/>
</dbReference>
<dbReference type="CDD" id="cd02073">
    <property type="entry name" value="P-type_ATPase_APLT_Dnf-like"/>
    <property type="match status" value="1"/>
</dbReference>
<evidence type="ECO:0000256" key="16">
    <source>
        <dbReference type="ARBA" id="ARBA00022989"/>
    </source>
</evidence>
<name>A0A5E4B831_MARMO</name>
<evidence type="ECO:0000256" key="11">
    <source>
        <dbReference type="ARBA" id="ARBA00022741"/>
    </source>
</evidence>
<organism evidence="32 33">
    <name type="scientific">Marmota monax</name>
    <name type="common">Woodchuck</name>
    <dbReference type="NCBI Taxonomy" id="9995"/>
    <lineage>
        <taxon>Eukaryota</taxon>
        <taxon>Metazoa</taxon>
        <taxon>Chordata</taxon>
        <taxon>Craniata</taxon>
        <taxon>Vertebrata</taxon>
        <taxon>Euteleostomi</taxon>
        <taxon>Mammalia</taxon>
        <taxon>Eutheria</taxon>
        <taxon>Euarchontoglires</taxon>
        <taxon>Glires</taxon>
        <taxon>Rodentia</taxon>
        <taxon>Sciuromorpha</taxon>
        <taxon>Sciuridae</taxon>
        <taxon>Xerinae</taxon>
        <taxon>Marmotini</taxon>
        <taxon>Marmota</taxon>
    </lineage>
</organism>
<dbReference type="SUPFAM" id="SSF81653">
    <property type="entry name" value="Calcium ATPase, transduction domain A"/>
    <property type="match status" value="1"/>
</dbReference>
<feature type="domain" description="P-type ATPase N-terminal" evidence="30">
    <location>
        <begin position="107"/>
        <end position="185"/>
    </location>
</feature>
<evidence type="ECO:0000256" key="24">
    <source>
        <dbReference type="PIRSR" id="PIRSR606539-1"/>
    </source>
</evidence>
<feature type="binding site" evidence="25">
    <location>
        <position position="495"/>
    </location>
    <ligand>
        <name>ATP</name>
        <dbReference type="ChEBI" id="CHEBI:30616"/>
    </ligand>
</feature>
<reference evidence="32" key="1">
    <citation type="submission" date="2019-04" db="EMBL/GenBank/DDBJ databases">
        <authorList>
            <person name="Alioto T."/>
            <person name="Alioto T."/>
        </authorList>
    </citation>
    <scope>NUCLEOTIDE SEQUENCE [LARGE SCALE GENOMIC DNA]</scope>
</reference>
<sequence>MVVPSQPLMSLFEEAPVRHEALARLQGWGRAGGGQVRSEDWSGAHPADAPTGAQRTLDSPMVPYSDDETEDELDDQGPAAEPEQNQINREAEQGRDTFRKDCTWQVKANDRKYHEQPHFMNTKFFCIKESKYASNAIKTYKYNVLTFLPMNLFEQFKRAANFYFLVLLILQAIPQISTLAWYTTLVPLLLVLGITAIKDLVDDVARHKMDKEINNRTCEVIKDGRFKVTKWKDIQVGDVIRLKKNDFIPADILLLSSSEPNSLCYVETAELDGETNLKFKMALEITDQYLQREDNLATFDGFIECEEPNNRLDKFTGTLFWRKRSFPLDADKILLRGCVIRNTDVCHGLVIFAGADTKIMKNSGKTRFKRTKIDYLMNYMVYTIFIVLILLSAGLAIGHAYWEAQVGNYSWYLYDGENITPSYRGFLNFWGYIIVLNTMVPISLYVSVEVIRLGQSHFINWDLQMYYSEKDTPAKARTTTLNEQLGQIQYIFSDKTGTLTQNIMTFKKCCINGQIYGDHRDASQHTHSKIEQVDFSWNAFADGKLAFYDHYLIEQIQSGKEPEVRQFFFLLAVCHTVMVERIDGQINYQAASPDEGALVNAARNFGFAFLARTQNTITISELGTERTYSVLAILDFNSDRKRMSIIVRAPEGNIRLYCKGADTVIYERLHPMNPTKQETQDALDIFANETLRTLCLCYKEIEEKEFAEWNKKFMAASVASTNRDEALDKVYEEIERDLILLGATAIEDKLQDGVPETISKLAKADIKIWVLTGDKKETAENIGFACELLTEDTTICYGEDINSLLHTRVENQRNRGGVYAKFAPVVYEPFFPPGENRALVITGSWLNEILLEKKTKRNKILKLKFPRTKEERRIRTQSKRRLEVKKEQRQRNFVDLACECSAVICCRVTPKQKAMVVDLVKRYKKAITLAIGDGANDVNMIKTAHIGVGISGQEGMQAVMSSDYSFAQFRYLQRLLLVHGRWSYIRMCKFLRYFFYKNFAFTLVHFWYSFFNGYSAQTAYEDWFITLYNVLYSSLPVLLMGLLDQDVSDKLSLRFPGLYVVGQRDLLFNYKKFFISLLHGILTSMVLFFIPLGAYLQTVGQDGEAPSDYQSFAVTVASALIITVNFQIGLDTSYWTFVNAFSIFGSIALYFGIMFDFHSAGIHVLLPSAFQFTGTASNALRQPYIWLTIILTVAVCLLPVVAVRFLSMTIWPSESDKIQKHRKRLKAEEQWKRRQNVFRRGVSSRRSAYAFSHQRGYADLISSGRSIRKKRSPLDAIIADGTAEYRRTVES</sequence>
<feature type="transmembrane region" description="Helical" evidence="27">
    <location>
        <begin position="429"/>
        <end position="448"/>
    </location>
</feature>
<proteinExistence type="inferred from homology"/>
<dbReference type="InterPro" id="IPR036412">
    <property type="entry name" value="HAD-like_sf"/>
</dbReference>
<feature type="binding site" evidence="25">
    <location>
        <position position="907"/>
    </location>
    <ligand>
        <name>ATP</name>
        <dbReference type="ChEBI" id="CHEBI:30616"/>
    </ligand>
</feature>
<dbReference type="GO" id="GO:0032420">
    <property type="term" value="C:stereocilium"/>
    <property type="evidence" value="ECO:0007669"/>
    <property type="project" value="UniProtKB-SubCell"/>
</dbReference>
<feature type="binding site" evidence="25">
    <location>
        <position position="692"/>
    </location>
    <ligand>
        <name>ATP</name>
        <dbReference type="ChEBI" id="CHEBI:30616"/>
    </ligand>
</feature>
<dbReference type="SUPFAM" id="SSF56784">
    <property type="entry name" value="HAD-like"/>
    <property type="match status" value="1"/>
</dbReference>
<keyword evidence="12" id="KW-0256">Endoplasmic reticulum</keyword>
<comment type="catalytic activity">
    <reaction evidence="22">
        <text>a 1,2-diacyl-sn-glycero-3-phosphocholine(out) + ATP + H2O = a 1,2-diacyl-sn-glycero-3-phosphocholine(in) + ADP + phosphate + H(+)</text>
        <dbReference type="Rhea" id="RHEA:38583"/>
        <dbReference type="ChEBI" id="CHEBI:15377"/>
        <dbReference type="ChEBI" id="CHEBI:15378"/>
        <dbReference type="ChEBI" id="CHEBI:30616"/>
        <dbReference type="ChEBI" id="CHEBI:43474"/>
        <dbReference type="ChEBI" id="CHEBI:57643"/>
        <dbReference type="ChEBI" id="CHEBI:456216"/>
    </reaction>
    <physiologicalReaction direction="left-to-right" evidence="22">
        <dbReference type="Rhea" id="RHEA:38584"/>
    </physiologicalReaction>
</comment>
<feature type="transmembrane region" description="Helical" evidence="27">
    <location>
        <begin position="1140"/>
        <end position="1164"/>
    </location>
</feature>
<dbReference type="NCBIfam" id="TIGR01652">
    <property type="entry name" value="ATPase-Plipid"/>
    <property type="match status" value="1"/>
</dbReference>
<dbReference type="FunFam" id="3.40.50.1000:FF:000001">
    <property type="entry name" value="Phospholipid-transporting ATPase IC"/>
    <property type="match status" value="1"/>
</dbReference>
<feature type="transmembrane region" description="Helical" evidence="27">
    <location>
        <begin position="179"/>
        <end position="201"/>
    </location>
</feature>
<dbReference type="EC" id="7.6.2.1" evidence="27"/>
<feature type="active site" description="4-aspartylphosphate intermediate" evidence="24">
    <location>
        <position position="494"/>
    </location>
</feature>
<feature type="domain" description="P-type ATPase C-terminal" evidence="31">
    <location>
        <begin position="959"/>
        <end position="1213"/>
    </location>
</feature>
<evidence type="ECO:0000256" key="5">
    <source>
        <dbReference type="ARBA" id="ARBA00004645"/>
    </source>
</evidence>
<evidence type="ECO:0000259" key="29">
    <source>
        <dbReference type="Pfam" id="PF00122"/>
    </source>
</evidence>
<dbReference type="Gene3D" id="3.40.1110.10">
    <property type="entry name" value="Calcium-transporting ATPase, cytoplasmic domain N"/>
    <property type="match status" value="1"/>
</dbReference>
<evidence type="ECO:0000256" key="2">
    <source>
        <dbReference type="ARBA" id="ARBA00004221"/>
    </source>
</evidence>
<keyword evidence="18 27" id="KW-0472">Membrane</keyword>
<feature type="binding site" evidence="25">
    <location>
        <position position="494"/>
    </location>
    <ligand>
        <name>ATP</name>
        <dbReference type="ChEBI" id="CHEBI:30616"/>
    </ligand>
</feature>
<dbReference type="Gene3D" id="2.70.150.10">
    <property type="entry name" value="Calcium-transporting ATPase, cytoplasmic transduction domain A"/>
    <property type="match status" value="1"/>
</dbReference>
<dbReference type="EMBL" id="CABDUW010000292">
    <property type="protein sequence ID" value="VTJ65031.1"/>
    <property type="molecule type" value="Genomic_DNA"/>
</dbReference>
<dbReference type="InterPro" id="IPR059000">
    <property type="entry name" value="ATPase_P-type_domA"/>
</dbReference>
<evidence type="ECO:0000313" key="33">
    <source>
        <dbReference type="Proteomes" id="UP000335636"/>
    </source>
</evidence>
<evidence type="ECO:0000256" key="22">
    <source>
        <dbReference type="ARBA" id="ARBA00052223"/>
    </source>
</evidence>
<keyword evidence="10 26" id="KW-0479">Metal-binding</keyword>
<comment type="caution">
    <text evidence="32">The sequence shown here is derived from an EMBL/GenBank/DDBJ whole genome shotgun (WGS) entry which is preliminary data.</text>
</comment>
<comment type="similarity">
    <text evidence="7 27">Belongs to the cation transport ATPase (P-type) (TC 3.A.3) family. Type IV subfamily.</text>
</comment>
<feature type="binding site" evidence="25">
    <location>
        <position position="595"/>
    </location>
    <ligand>
        <name>ATP</name>
        <dbReference type="ChEBI" id="CHEBI:30616"/>
    </ligand>
</feature>
<feature type="compositionally biased region" description="Acidic residues" evidence="28">
    <location>
        <begin position="65"/>
        <end position="75"/>
    </location>
</feature>
<evidence type="ECO:0000256" key="13">
    <source>
        <dbReference type="ARBA" id="ARBA00022840"/>
    </source>
</evidence>
<dbReference type="PANTHER" id="PTHR24092">
    <property type="entry name" value="PROBABLE PHOSPHOLIPID-TRANSPORTING ATPASE"/>
    <property type="match status" value="1"/>
</dbReference>
<dbReference type="GO" id="GO:0005802">
    <property type="term" value="C:trans-Golgi network"/>
    <property type="evidence" value="ECO:0007669"/>
    <property type="project" value="TreeGrafter"/>
</dbReference>
<dbReference type="Pfam" id="PF00122">
    <property type="entry name" value="E1-E2_ATPase"/>
    <property type="match status" value="1"/>
</dbReference>
<feature type="transmembrane region" description="Helical" evidence="27">
    <location>
        <begin position="1109"/>
        <end position="1128"/>
    </location>
</feature>
<feature type="transmembrane region" description="Helical" evidence="27">
    <location>
        <begin position="1023"/>
        <end position="1043"/>
    </location>
</feature>
<evidence type="ECO:0000256" key="10">
    <source>
        <dbReference type="ARBA" id="ARBA00022723"/>
    </source>
</evidence>
<dbReference type="SUPFAM" id="SSF81660">
    <property type="entry name" value="Metal cation-transporting ATPase, ATP-binding domain N"/>
    <property type="match status" value="1"/>
</dbReference>
<evidence type="ECO:0000256" key="12">
    <source>
        <dbReference type="ARBA" id="ARBA00022824"/>
    </source>
</evidence>
<feature type="region of interest" description="Disordered" evidence="28">
    <location>
        <begin position="30"/>
        <end position="94"/>
    </location>
</feature>
<feature type="binding site" evidence="25">
    <location>
        <position position="773"/>
    </location>
    <ligand>
        <name>ATP</name>
        <dbReference type="ChEBI" id="CHEBI:30616"/>
    </ligand>
</feature>
<evidence type="ECO:0000256" key="17">
    <source>
        <dbReference type="ARBA" id="ARBA00023034"/>
    </source>
</evidence>
<dbReference type="InterPro" id="IPR006539">
    <property type="entry name" value="P-type_ATPase_IV"/>
</dbReference>
<feature type="binding site" evidence="25">
    <location>
        <position position="936"/>
    </location>
    <ligand>
        <name>ATP</name>
        <dbReference type="ChEBI" id="CHEBI:30616"/>
    </ligand>
</feature>
<dbReference type="GO" id="GO:0000287">
    <property type="term" value="F:magnesium ion binding"/>
    <property type="evidence" value="ECO:0007669"/>
    <property type="project" value="UniProtKB-UniRule"/>
</dbReference>
<evidence type="ECO:0000256" key="21">
    <source>
        <dbReference type="ARBA" id="ARBA00051303"/>
    </source>
</evidence>
<comment type="cofactor">
    <cofactor evidence="1 26">
        <name>Mg(2+)</name>
        <dbReference type="ChEBI" id="CHEBI:18420"/>
    </cofactor>
</comment>
<feature type="binding site" evidence="25">
    <location>
        <position position="772"/>
    </location>
    <ligand>
        <name>ATP</name>
        <dbReference type="ChEBI" id="CHEBI:30616"/>
    </ligand>
</feature>
<keyword evidence="11 25" id="KW-0547">Nucleotide-binding</keyword>
<dbReference type="InterPro" id="IPR018303">
    <property type="entry name" value="ATPase_P-typ_P_site"/>
</dbReference>
<dbReference type="GO" id="GO:0005783">
    <property type="term" value="C:endoplasmic reticulum"/>
    <property type="evidence" value="ECO:0007669"/>
    <property type="project" value="UniProtKB-SubCell"/>
</dbReference>
<dbReference type="GO" id="GO:0016887">
    <property type="term" value="F:ATP hydrolysis activity"/>
    <property type="evidence" value="ECO:0007669"/>
    <property type="project" value="InterPro"/>
</dbReference>
<feature type="binding site" evidence="25">
    <location>
        <position position="636"/>
    </location>
    <ligand>
        <name>ATP</name>
        <dbReference type="ChEBI" id="CHEBI:30616"/>
    </ligand>
</feature>
<feature type="transmembrane region" description="Helical" evidence="27">
    <location>
        <begin position="990"/>
        <end position="1011"/>
    </location>
</feature>
<dbReference type="InterPro" id="IPR044492">
    <property type="entry name" value="P_typ_ATPase_HD_dom"/>
</dbReference>
<keyword evidence="19" id="KW-0966">Cell projection</keyword>
<evidence type="ECO:0000256" key="6">
    <source>
        <dbReference type="ARBA" id="ARBA00004651"/>
    </source>
</evidence>
<feature type="binding site" evidence="26">
    <location>
        <position position="496"/>
    </location>
    <ligand>
        <name>Mg(2+)</name>
        <dbReference type="ChEBI" id="CHEBI:18420"/>
    </ligand>
</feature>
<evidence type="ECO:0000256" key="18">
    <source>
        <dbReference type="ARBA" id="ARBA00023136"/>
    </source>
</evidence>
<evidence type="ECO:0000256" key="26">
    <source>
        <dbReference type="PIRSR" id="PIRSR606539-3"/>
    </source>
</evidence>
<dbReference type="GO" id="GO:0090554">
    <property type="term" value="F:phosphatidylcholine floppase activity"/>
    <property type="evidence" value="ECO:0007669"/>
    <property type="project" value="RHEA"/>
</dbReference>
<dbReference type="GO" id="GO:0016324">
    <property type="term" value="C:apical plasma membrane"/>
    <property type="evidence" value="ECO:0007669"/>
    <property type="project" value="UniProtKB-SubCell"/>
</dbReference>
<evidence type="ECO:0000256" key="8">
    <source>
        <dbReference type="ARBA" id="ARBA00022475"/>
    </source>
</evidence>
<feature type="binding site" evidence="25">
    <location>
        <position position="774"/>
    </location>
    <ligand>
        <name>ATP</name>
        <dbReference type="ChEBI" id="CHEBI:30616"/>
    </ligand>
</feature>
<evidence type="ECO:0000256" key="7">
    <source>
        <dbReference type="ARBA" id="ARBA00008109"/>
    </source>
</evidence>
<dbReference type="InterPro" id="IPR032630">
    <property type="entry name" value="P_typ_ATPase_c"/>
</dbReference>
<feature type="binding site" evidence="26">
    <location>
        <position position="494"/>
    </location>
    <ligand>
        <name>Mg(2+)</name>
        <dbReference type="ChEBI" id="CHEBI:18420"/>
    </ligand>
</feature>
<evidence type="ECO:0000256" key="14">
    <source>
        <dbReference type="ARBA" id="ARBA00022842"/>
    </source>
</evidence>
<evidence type="ECO:0000256" key="19">
    <source>
        <dbReference type="ARBA" id="ARBA00023273"/>
    </source>
</evidence>
<feature type="binding site" evidence="25">
    <location>
        <position position="496"/>
    </location>
    <ligand>
        <name>ATP</name>
        <dbReference type="ChEBI" id="CHEBI:30616"/>
    </ligand>
</feature>
<dbReference type="Proteomes" id="UP000335636">
    <property type="component" value="Unassembled WGS sequence"/>
</dbReference>
<evidence type="ECO:0000256" key="3">
    <source>
        <dbReference type="ARBA" id="ARBA00004240"/>
    </source>
</evidence>
<dbReference type="GO" id="GO:0090556">
    <property type="term" value="F:phosphatidylserine floppase activity"/>
    <property type="evidence" value="ECO:0007669"/>
    <property type="project" value="RHEA"/>
</dbReference>
<dbReference type="SUPFAM" id="SSF81665">
    <property type="entry name" value="Calcium ATPase, transmembrane domain M"/>
    <property type="match status" value="1"/>
</dbReference>
<dbReference type="InterPro" id="IPR001757">
    <property type="entry name" value="P_typ_ATPase"/>
</dbReference>
<keyword evidence="8" id="KW-1003">Cell membrane</keyword>
<dbReference type="PROSITE" id="PS00154">
    <property type="entry name" value="ATPASE_E1_E2"/>
    <property type="match status" value="1"/>
</dbReference>
<evidence type="ECO:0000256" key="1">
    <source>
        <dbReference type="ARBA" id="ARBA00001946"/>
    </source>
</evidence>
<dbReference type="Pfam" id="PF16212">
    <property type="entry name" value="PhoLip_ATPase_C"/>
    <property type="match status" value="1"/>
</dbReference>
<evidence type="ECO:0000256" key="28">
    <source>
        <dbReference type="SAM" id="MobiDB-lite"/>
    </source>
</evidence>
<feature type="binding site" evidence="25">
    <location>
        <position position="913"/>
    </location>
    <ligand>
        <name>ATP</name>
        <dbReference type="ChEBI" id="CHEBI:30616"/>
    </ligand>
</feature>
<keyword evidence="13 25" id="KW-0067">ATP-binding</keyword>
<keyword evidence="9 27" id="KW-0812">Transmembrane</keyword>
<gene>
    <name evidence="32" type="ORF">MONAX_5E027854</name>
</gene>
<evidence type="ECO:0000256" key="9">
    <source>
        <dbReference type="ARBA" id="ARBA00022692"/>
    </source>
</evidence>
<dbReference type="Pfam" id="PF13246">
    <property type="entry name" value="Cation_ATPase"/>
    <property type="match status" value="1"/>
</dbReference>
<keyword evidence="17" id="KW-0333">Golgi apparatus</keyword>
<dbReference type="PRINTS" id="PR00119">
    <property type="entry name" value="CATATPASE"/>
</dbReference>
<accession>A0A5E4B831</accession>
<comment type="subunit">
    <text evidence="23">Component of a P4-ATPase flippase complex which consists of a catalytic alpha subunit ATP8B1 and an accessory beta subunit TMEM30A. The flippase ATP8B1:TMEM30A complex can form an intermediate phosphoenzyme in vitro. Also interacts with beta subunit TMEM30B.</text>
</comment>
<feature type="binding site" evidence="26">
    <location>
        <position position="933"/>
    </location>
    <ligand>
        <name>Mg(2+)</name>
        <dbReference type="ChEBI" id="CHEBI:18420"/>
    </ligand>
</feature>
<feature type="binding site" evidence="25">
    <location>
        <position position="937"/>
    </location>
    <ligand>
        <name>ATP</name>
        <dbReference type="ChEBI" id="CHEBI:30616"/>
    </ligand>
</feature>
<comment type="subcellular location">
    <subcellularLocation>
        <location evidence="2">Apical cell membrane</location>
    </subcellularLocation>
    <subcellularLocation>
        <location evidence="6">Cell membrane</location>
        <topology evidence="6">Multi-pass membrane protein</topology>
    </subcellularLocation>
    <subcellularLocation>
        <location evidence="5">Cell projection</location>
        <location evidence="5">Stereocilium</location>
    </subcellularLocation>
    <subcellularLocation>
        <location evidence="3">Endoplasmic reticulum</location>
    </subcellularLocation>
    <subcellularLocation>
        <location evidence="4">Golgi apparatus</location>
    </subcellularLocation>
    <subcellularLocation>
        <location evidence="27">Membrane</location>
        <topology evidence="27">Multi-pass membrane protein</topology>
    </subcellularLocation>
</comment>
<evidence type="ECO:0000256" key="25">
    <source>
        <dbReference type="PIRSR" id="PIRSR606539-2"/>
    </source>
</evidence>
<feature type="transmembrane region" description="Helical" evidence="27">
    <location>
        <begin position="379"/>
        <end position="402"/>
    </location>
</feature>
<dbReference type="InterPro" id="IPR023214">
    <property type="entry name" value="HAD_sf"/>
</dbReference>
<dbReference type="InterPro" id="IPR008250">
    <property type="entry name" value="ATPase_P-typ_transduc_dom_A_sf"/>
</dbReference>
<evidence type="ECO:0000259" key="30">
    <source>
        <dbReference type="Pfam" id="PF16209"/>
    </source>
</evidence>
<keyword evidence="14 26" id="KW-0460">Magnesium</keyword>
<dbReference type="InterPro" id="IPR032631">
    <property type="entry name" value="P-type_ATPase_N"/>
</dbReference>
<dbReference type="FunFam" id="3.40.1110.10:FF:000012">
    <property type="entry name" value="Phospholipid-transporting ATPase"/>
    <property type="match status" value="1"/>
</dbReference>